<dbReference type="GO" id="GO:0032502">
    <property type="term" value="P:developmental process"/>
    <property type="evidence" value="ECO:0007669"/>
    <property type="project" value="TreeGrafter"/>
</dbReference>
<evidence type="ECO:0000313" key="13">
    <source>
        <dbReference type="Proteomes" id="UP000188533"/>
    </source>
</evidence>
<evidence type="ECO:0000256" key="1">
    <source>
        <dbReference type="ARBA" id="ARBA00003202"/>
    </source>
</evidence>
<dbReference type="InterPro" id="IPR013883">
    <property type="entry name" value="TF_Iwr1_dom"/>
</dbReference>
<feature type="compositionally biased region" description="Low complexity" evidence="10">
    <location>
        <begin position="168"/>
        <end position="188"/>
    </location>
</feature>
<dbReference type="AlphaFoldDB" id="A0A1Q3E666"/>
<keyword evidence="13" id="KW-1185">Reference proteome</keyword>
<evidence type="ECO:0000256" key="10">
    <source>
        <dbReference type="SAM" id="MobiDB-lite"/>
    </source>
</evidence>
<evidence type="ECO:0000259" key="11">
    <source>
        <dbReference type="Pfam" id="PF08574"/>
    </source>
</evidence>
<dbReference type="InterPro" id="IPR040218">
    <property type="entry name" value="SLC7A6OS"/>
</dbReference>
<feature type="compositionally biased region" description="Acidic residues" evidence="10">
    <location>
        <begin position="343"/>
        <end position="361"/>
    </location>
</feature>
<keyword evidence="6" id="KW-0813">Transport</keyword>
<reference evidence="12 13" key="1">
    <citation type="submission" date="2016-08" db="EMBL/GenBank/DDBJ databases">
        <authorList>
            <consortium name="Lentinula edodes genome sequencing consortium"/>
            <person name="Sakamoto Y."/>
            <person name="Nakade K."/>
            <person name="Sato S."/>
            <person name="Yoshida Y."/>
            <person name="Miyazaki K."/>
            <person name="Natsume S."/>
            <person name="Konno N."/>
        </authorList>
    </citation>
    <scope>NUCLEOTIDE SEQUENCE [LARGE SCALE GENOMIC DNA]</scope>
    <source>
        <strain evidence="12 13">NBRC 111202</strain>
    </source>
</reference>
<dbReference type="Pfam" id="PF08574">
    <property type="entry name" value="Iwr1"/>
    <property type="match status" value="1"/>
</dbReference>
<dbReference type="GO" id="GO:0015031">
    <property type="term" value="P:protein transport"/>
    <property type="evidence" value="ECO:0007669"/>
    <property type="project" value="UniProtKB-KW"/>
</dbReference>
<keyword evidence="7" id="KW-0963">Cytoplasm</keyword>
<dbReference type="Proteomes" id="UP000188533">
    <property type="component" value="Unassembled WGS sequence"/>
</dbReference>
<dbReference type="EMBL" id="BDGU01000110">
    <property type="protein sequence ID" value="GAW02661.1"/>
    <property type="molecule type" value="Genomic_DNA"/>
</dbReference>
<evidence type="ECO:0000256" key="7">
    <source>
        <dbReference type="ARBA" id="ARBA00022490"/>
    </source>
</evidence>
<protein>
    <recommendedName>
        <fullName evidence="5">Probable RNA polymerase II nuclear localization protein SLC7A6OS</fullName>
    </recommendedName>
</protein>
<dbReference type="PANTHER" id="PTHR31196:SF2">
    <property type="entry name" value="RNA POLYMERASE II NUCLEAR LOCALIZATION PROTEIN SLC7A6OS-RELATED"/>
    <property type="match status" value="1"/>
</dbReference>
<gene>
    <name evidence="12" type="ORF">LENED_004328</name>
</gene>
<accession>A0A1Q3E666</accession>
<comment type="caution">
    <text evidence="12">The sequence shown here is derived from an EMBL/GenBank/DDBJ whole genome shotgun (WGS) entry which is preliminary data.</text>
</comment>
<reference evidence="12 13" key="2">
    <citation type="submission" date="2017-02" db="EMBL/GenBank/DDBJ databases">
        <title>A genome survey and senescence transcriptome analysis in Lentinula edodes.</title>
        <authorList>
            <person name="Sakamoto Y."/>
            <person name="Nakade K."/>
            <person name="Sato S."/>
            <person name="Yoshida Y."/>
            <person name="Miyazaki K."/>
            <person name="Natsume S."/>
            <person name="Konno N."/>
        </authorList>
    </citation>
    <scope>NUCLEOTIDE SEQUENCE [LARGE SCALE GENOMIC DNA]</scope>
    <source>
        <strain evidence="12 13">NBRC 111202</strain>
    </source>
</reference>
<comment type="similarity">
    <text evidence="4">Belongs to the IWR1/SLC7A6OS family.</text>
</comment>
<evidence type="ECO:0000256" key="2">
    <source>
        <dbReference type="ARBA" id="ARBA00004123"/>
    </source>
</evidence>
<keyword evidence="8" id="KW-0653">Protein transport</keyword>
<evidence type="ECO:0000256" key="5">
    <source>
        <dbReference type="ARBA" id="ARBA00017036"/>
    </source>
</evidence>
<feature type="region of interest" description="Disordered" evidence="10">
    <location>
        <begin position="166"/>
        <end position="193"/>
    </location>
</feature>
<evidence type="ECO:0000313" key="12">
    <source>
        <dbReference type="EMBL" id="GAW02661.1"/>
    </source>
</evidence>
<comment type="subcellular location">
    <subcellularLocation>
        <location evidence="3">Cytoplasm</location>
    </subcellularLocation>
    <subcellularLocation>
        <location evidence="2">Nucleus</location>
    </subcellularLocation>
</comment>
<comment type="function">
    <text evidence="1">Directs RNA polymerase II nuclear import.</text>
</comment>
<feature type="compositionally biased region" description="Acidic residues" evidence="10">
    <location>
        <begin position="317"/>
        <end position="335"/>
    </location>
</feature>
<sequence length="374" mass="41506">MSRKTASARRKRATAARARDAAAKLKKHVVHVAQDSTLIELKMFDISSLCAGSNGCRIVVLDSKNRILAALGGVLPRSVGGEWNSSAEQAKQAVEDSRQQSTFSKAQQQSRRGDFAFRTIGFRKKSKGGSGVFKFAKTIEEGVWEDEEQKKAIQLQLSMLAQQPISQEAKAPVPPSEAAAASTPPSKSHQTIDNRRYTIVERSLPTAHLPLRKPASPPQIVSSKELATQRANSDFKMYDAVLENPPAQEQIDPALEILLQDYLKLQTPSASIPATAENEDYVWDIFYHRPRTYTQTLMDAVAVGTVSGLPLLGSGDSDSDSYLEEEDEADEDSNAEEWYTNDYPEEEESDLSQDDDNDEFHEDTIDSDSEHEWR</sequence>
<dbReference type="GO" id="GO:0005634">
    <property type="term" value="C:nucleus"/>
    <property type="evidence" value="ECO:0007669"/>
    <property type="project" value="UniProtKB-SubCell"/>
</dbReference>
<organism evidence="12 13">
    <name type="scientific">Lentinula edodes</name>
    <name type="common">Shiitake mushroom</name>
    <name type="synonym">Lentinus edodes</name>
    <dbReference type="NCBI Taxonomy" id="5353"/>
    <lineage>
        <taxon>Eukaryota</taxon>
        <taxon>Fungi</taxon>
        <taxon>Dikarya</taxon>
        <taxon>Basidiomycota</taxon>
        <taxon>Agaricomycotina</taxon>
        <taxon>Agaricomycetes</taxon>
        <taxon>Agaricomycetidae</taxon>
        <taxon>Agaricales</taxon>
        <taxon>Marasmiineae</taxon>
        <taxon>Omphalotaceae</taxon>
        <taxon>Lentinula</taxon>
    </lineage>
</organism>
<proteinExistence type="inferred from homology"/>
<dbReference type="PANTHER" id="PTHR31196">
    <property type="entry name" value="RNA POLYMERASE II NUCLEAR LOCALIZATION PROTEIN SLC7A6OS-RELATED"/>
    <property type="match status" value="1"/>
</dbReference>
<dbReference type="GO" id="GO:0005737">
    <property type="term" value="C:cytoplasm"/>
    <property type="evidence" value="ECO:0007669"/>
    <property type="project" value="UniProtKB-SubCell"/>
</dbReference>
<name>A0A1Q3E666_LENED</name>
<evidence type="ECO:0000256" key="4">
    <source>
        <dbReference type="ARBA" id="ARBA00010218"/>
    </source>
</evidence>
<feature type="domain" description="Transcription factor Iwr1" evidence="11">
    <location>
        <begin position="279"/>
        <end position="347"/>
    </location>
</feature>
<feature type="region of interest" description="Disordered" evidence="10">
    <location>
        <begin position="310"/>
        <end position="374"/>
    </location>
</feature>
<dbReference type="STRING" id="5353.A0A1Q3E666"/>
<evidence type="ECO:0000256" key="3">
    <source>
        <dbReference type="ARBA" id="ARBA00004496"/>
    </source>
</evidence>
<evidence type="ECO:0000256" key="6">
    <source>
        <dbReference type="ARBA" id="ARBA00022448"/>
    </source>
</evidence>
<evidence type="ECO:0000256" key="8">
    <source>
        <dbReference type="ARBA" id="ARBA00022927"/>
    </source>
</evidence>
<evidence type="ECO:0000256" key="9">
    <source>
        <dbReference type="ARBA" id="ARBA00023242"/>
    </source>
</evidence>
<feature type="compositionally biased region" description="Basic and acidic residues" evidence="10">
    <location>
        <begin position="362"/>
        <end position="374"/>
    </location>
</feature>
<keyword evidence="9" id="KW-0539">Nucleus</keyword>